<dbReference type="GO" id="GO:0046872">
    <property type="term" value="F:metal ion binding"/>
    <property type="evidence" value="ECO:0007669"/>
    <property type="project" value="UniProtKB-KW"/>
</dbReference>
<dbReference type="SUPFAM" id="SSF53067">
    <property type="entry name" value="Actin-like ATPase domain"/>
    <property type="match status" value="2"/>
</dbReference>
<evidence type="ECO:0000256" key="6">
    <source>
        <dbReference type="ARBA" id="ARBA00012102"/>
    </source>
</evidence>
<comment type="catalytic activity">
    <reaction evidence="1 16">
        <text>(R)-pantothenate + ATP = (R)-4'-phosphopantothenate + ADP + H(+)</text>
        <dbReference type="Rhea" id="RHEA:16373"/>
        <dbReference type="ChEBI" id="CHEBI:10986"/>
        <dbReference type="ChEBI" id="CHEBI:15378"/>
        <dbReference type="ChEBI" id="CHEBI:29032"/>
        <dbReference type="ChEBI" id="CHEBI:30616"/>
        <dbReference type="ChEBI" id="CHEBI:456216"/>
        <dbReference type="EC" id="2.7.1.33"/>
    </reaction>
</comment>
<comment type="function">
    <text evidence="16">Catalyzes the phosphorylation of pantothenate (Pan), the first step in CoA biosynthesis.</text>
</comment>
<evidence type="ECO:0000313" key="17">
    <source>
        <dbReference type="EMBL" id="AUG58832.1"/>
    </source>
</evidence>
<dbReference type="NCBIfam" id="NF009855">
    <property type="entry name" value="PRK13321.1"/>
    <property type="match status" value="1"/>
</dbReference>
<evidence type="ECO:0000256" key="16">
    <source>
        <dbReference type="HAMAP-Rule" id="MF_01274"/>
    </source>
</evidence>
<evidence type="ECO:0000256" key="4">
    <source>
        <dbReference type="ARBA" id="ARBA00005225"/>
    </source>
</evidence>
<accession>A0A2K9E546</accession>
<feature type="binding site" evidence="16">
    <location>
        <position position="132"/>
    </location>
    <ligand>
        <name>ATP</name>
        <dbReference type="ChEBI" id="CHEBI:30616"/>
    </ligand>
</feature>
<evidence type="ECO:0000256" key="13">
    <source>
        <dbReference type="ARBA" id="ARBA00022993"/>
    </source>
</evidence>
<keyword evidence="19" id="KW-1185">Reference proteome</keyword>
<dbReference type="PANTHER" id="PTHR34265">
    <property type="entry name" value="TYPE III PANTOTHENATE KINASE"/>
    <property type="match status" value="1"/>
</dbReference>
<dbReference type="AlphaFoldDB" id="A0A2K9E546"/>
<sequence length="257" mass="28200">MILVLDVGNTNITLGAYEGKKLINYWRMNTDRGISSDEFGMFVLDLLRYENIKVSDIEAVVIASVVPPIMYSLEHAFKKYFKLKPIVVGPGIKTGINIKYDNPKEVGSDRIVNAVAACTIYGGPVIIVDFGTATTFCAISSKNEYLGGVICPGIKIAAEALFQKTAKLPRIEIAKPDTVIGKNTVASMQSGMVYGYVGKVDYIVRRMKKEMNENNVKVVATGGMARLIASESETIDEINGLITLEGLRIIYEMNKQN</sequence>
<dbReference type="Proteomes" id="UP000233534">
    <property type="component" value="Chromosome"/>
</dbReference>
<dbReference type="GO" id="GO:0005737">
    <property type="term" value="C:cytoplasm"/>
    <property type="evidence" value="ECO:0007669"/>
    <property type="project" value="UniProtKB-SubCell"/>
</dbReference>
<feature type="active site" description="Proton acceptor" evidence="16">
    <location>
        <position position="109"/>
    </location>
</feature>
<dbReference type="Pfam" id="PF03309">
    <property type="entry name" value="Pan_kinase"/>
    <property type="match status" value="1"/>
</dbReference>
<dbReference type="NCBIfam" id="TIGR00671">
    <property type="entry name" value="baf"/>
    <property type="match status" value="1"/>
</dbReference>
<dbReference type="Gene3D" id="3.30.420.40">
    <property type="match status" value="2"/>
</dbReference>
<comment type="subcellular location">
    <subcellularLocation>
        <location evidence="3 16">Cytoplasm</location>
    </subcellularLocation>
</comment>
<dbReference type="NCBIfam" id="NF009848">
    <property type="entry name" value="PRK13318.1-6"/>
    <property type="match status" value="1"/>
</dbReference>
<name>A0A2K9E546_9FIRM</name>
<dbReference type="Proteomes" id="UP000239720">
    <property type="component" value="Unassembled WGS sequence"/>
</dbReference>
<keyword evidence="10 16" id="KW-0418">Kinase</keyword>
<evidence type="ECO:0000256" key="10">
    <source>
        <dbReference type="ARBA" id="ARBA00022777"/>
    </source>
</evidence>
<keyword evidence="11 16" id="KW-0067">ATP-binding</keyword>
<feature type="binding site" evidence="16">
    <location>
        <position position="100"/>
    </location>
    <ligand>
        <name>substrate</name>
    </ligand>
</feature>
<dbReference type="CDD" id="cd24015">
    <property type="entry name" value="ASKHA_NBD_PanK-III"/>
    <property type="match status" value="1"/>
</dbReference>
<organism evidence="17 19">
    <name type="scientific">Acetivibrio saccincola</name>
    <dbReference type="NCBI Taxonomy" id="1677857"/>
    <lineage>
        <taxon>Bacteria</taxon>
        <taxon>Bacillati</taxon>
        <taxon>Bacillota</taxon>
        <taxon>Clostridia</taxon>
        <taxon>Eubacteriales</taxon>
        <taxon>Oscillospiraceae</taxon>
        <taxon>Acetivibrio</taxon>
    </lineage>
</organism>
<evidence type="ECO:0000256" key="5">
    <source>
        <dbReference type="ARBA" id="ARBA00011738"/>
    </source>
</evidence>
<reference evidence="17 19" key="1">
    <citation type="submission" date="2017-12" db="EMBL/GenBank/DDBJ databases">
        <title>Complete genome sequence of Herbivorax saccincola GGR1, a novel Cellulosome-producing hydrolytic bacterium in a thermophilic biogas plant, established by Illumina and Nanopore MinION sequencing.</title>
        <authorList>
            <person name="Pechtl A."/>
            <person name="Ruckert C."/>
            <person name="Koeck D.E."/>
            <person name="Maus I."/>
            <person name="Winkler A."/>
            <person name="Kalinowski J."/>
            <person name="Puhler A."/>
            <person name="Schwarz W.W."/>
            <person name="Zverlov V.V."/>
            <person name="Schluter A."/>
            <person name="Liebl W."/>
        </authorList>
    </citation>
    <scope>NUCLEOTIDE SEQUENCE [LARGE SCALE GENOMIC DNA]</scope>
    <source>
        <strain evidence="17">GGR1</strain>
        <strain evidence="19">SR1</strain>
    </source>
</reference>
<evidence type="ECO:0000256" key="3">
    <source>
        <dbReference type="ARBA" id="ARBA00004496"/>
    </source>
</evidence>
<dbReference type="EMBL" id="CP025197">
    <property type="protein sequence ID" value="AUG58832.1"/>
    <property type="molecule type" value="Genomic_DNA"/>
</dbReference>
<feature type="binding site" evidence="16">
    <location>
        <position position="184"/>
    </location>
    <ligand>
        <name>substrate</name>
    </ligand>
</feature>
<evidence type="ECO:0000256" key="12">
    <source>
        <dbReference type="ARBA" id="ARBA00022958"/>
    </source>
</evidence>
<reference evidence="18 20" key="2">
    <citation type="journal article" date="2018" name="Syst. Appl. Microbiol.">
        <title>Characterization and high-quality draft genome sequence of Herbivorax saccincola A7, an anaerobic, alkaliphilic, thermophilic, cellulolytic, and xylanolytic bacterium.</title>
        <authorList>
            <person name="Aikawa S."/>
            <person name="Baramee S."/>
            <person name="Sermsathanaswadi J."/>
            <person name="Thianheng P."/>
            <person name="Tachaapaikoon C."/>
            <person name="Shikata A."/>
            <person name="Waeonukul R."/>
            <person name="Pason P."/>
            <person name="Ratanakhanokchai K."/>
            <person name="Kosugi A."/>
        </authorList>
    </citation>
    <scope>NUCLEOTIDE SEQUENCE [LARGE SCALE GENOMIC DNA]</scope>
    <source>
        <strain evidence="18 20">A7</strain>
    </source>
</reference>
<evidence type="ECO:0000256" key="11">
    <source>
        <dbReference type="ARBA" id="ARBA00022840"/>
    </source>
</evidence>
<comment type="pathway">
    <text evidence="4 16">Cofactor biosynthesis; coenzyme A biosynthesis; CoA from (R)-pantothenate: step 1/5.</text>
</comment>
<comment type="similarity">
    <text evidence="14 16">Belongs to the type III pantothenate kinase family.</text>
</comment>
<dbReference type="HAMAP" id="MF_01274">
    <property type="entry name" value="Pantothen_kinase_3"/>
    <property type="match status" value="1"/>
</dbReference>
<comment type="cofactor">
    <cofactor evidence="2">
        <name>K(+)</name>
        <dbReference type="ChEBI" id="CHEBI:29103"/>
    </cofactor>
</comment>
<dbReference type="EC" id="2.7.1.33" evidence="6 16"/>
<dbReference type="GO" id="GO:0015937">
    <property type="term" value="P:coenzyme A biosynthetic process"/>
    <property type="evidence" value="ECO:0007669"/>
    <property type="project" value="UniProtKB-UniRule"/>
</dbReference>
<comment type="cofactor">
    <cofactor evidence="16">
        <name>NH4(+)</name>
        <dbReference type="ChEBI" id="CHEBI:28938"/>
    </cofactor>
    <cofactor evidence="16">
        <name>K(+)</name>
        <dbReference type="ChEBI" id="CHEBI:29103"/>
    </cofactor>
    <text evidence="16">A monovalent cation. Ammonium or potassium.</text>
</comment>
<evidence type="ECO:0000313" key="20">
    <source>
        <dbReference type="Proteomes" id="UP000239720"/>
    </source>
</evidence>
<evidence type="ECO:0000256" key="7">
    <source>
        <dbReference type="ARBA" id="ARBA00022490"/>
    </source>
</evidence>
<keyword evidence="8 16" id="KW-0808">Transferase</keyword>
<evidence type="ECO:0000256" key="8">
    <source>
        <dbReference type="ARBA" id="ARBA00022679"/>
    </source>
</evidence>
<dbReference type="EMBL" id="NEMB01000003">
    <property type="protein sequence ID" value="PQQ66072.1"/>
    <property type="molecule type" value="Genomic_DNA"/>
</dbReference>
<evidence type="ECO:0000313" key="19">
    <source>
        <dbReference type="Proteomes" id="UP000233534"/>
    </source>
</evidence>
<comment type="subunit">
    <text evidence="5 16">Homodimer.</text>
</comment>
<dbReference type="InterPro" id="IPR004619">
    <property type="entry name" value="Type_III_PanK"/>
</dbReference>
<keyword evidence="9 16" id="KW-0547">Nucleotide-binding</keyword>
<feature type="binding site" evidence="16">
    <location>
        <position position="129"/>
    </location>
    <ligand>
        <name>K(+)</name>
        <dbReference type="ChEBI" id="CHEBI:29103"/>
    </ligand>
</feature>
<evidence type="ECO:0000256" key="1">
    <source>
        <dbReference type="ARBA" id="ARBA00001206"/>
    </source>
</evidence>
<keyword evidence="16" id="KW-0479">Metal-binding</keyword>
<keyword evidence="12 16" id="KW-0630">Potassium</keyword>
<dbReference type="NCBIfam" id="NF009847">
    <property type="entry name" value="PRK13318.1-5"/>
    <property type="match status" value="1"/>
</dbReference>
<dbReference type="InterPro" id="IPR043129">
    <property type="entry name" value="ATPase_NBD"/>
</dbReference>
<dbReference type="KEGG" id="hsc:HVS_14905"/>
<dbReference type="OrthoDB" id="9804707at2"/>
<evidence type="ECO:0000256" key="2">
    <source>
        <dbReference type="ARBA" id="ARBA00001958"/>
    </source>
</evidence>
<proteinExistence type="inferred from homology"/>
<dbReference type="RefSeq" id="WP_101303529.1">
    <property type="nucleotide sequence ID" value="NZ_CP025197.1"/>
</dbReference>
<evidence type="ECO:0000256" key="15">
    <source>
        <dbReference type="ARBA" id="ARBA00040883"/>
    </source>
</evidence>
<dbReference type="PANTHER" id="PTHR34265:SF1">
    <property type="entry name" value="TYPE III PANTOTHENATE KINASE"/>
    <property type="match status" value="1"/>
</dbReference>
<dbReference type="GO" id="GO:0004594">
    <property type="term" value="F:pantothenate kinase activity"/>
    <property type="evidence" value="ECO:0007669"/>
    <property type="project" value="UniProtKB-UniRule"/>
</dbReference>
<evidence type="ECO:0000256" key="14">
    <source>
        <dbReference type="ARBA" id="ARBA00038036"/>
    </source>
</evidence>
<keyword evidence="13 16" id="KW-0173">Coenzyme A biosynthesis</keyword>
<evidence type="ECO:0000256" key="9">
    <source>
        <dbReference type="ARBA" id="ARBA00022741"/>
    </source>
</evidence>
<evidence type="ECO:0000313" key="18">
    <source>
        <dbReference type="EMBL" id="PQQ66072.1"/>
    </source>
</evidence>
<protein>
    <recommendedName>
        <fullName evidence="15 16">Type III pantothenate kinase</fullName>
        <ecNumber evidence="6 16">2.7.1.33</ecNumber>
    </recommendedName>
    <alternativeName>
        <fullName evidence="16">PanK-III</fullName>
    </alternativeName>
    <alternativeName>
        <fullName evidence="16">Pantothenic acid kinase</fullName>
    </alternativeName>
</protein>
<feature type="binding site" evidence="16">
    <location>
        <begin position="107"/>
        <end position="110"/>
    </location>
    <ligand>
        <name>substrate</name>
    </ligand>
</feature>
<gene>
    <name evidence="16 17" type="primary">coaX</name>
    <name evidence="18" type="ORF">B9R14_04350</name>
    <name evidence="17" type="ORF">HVS_14905</name>
</gene>
<dbReference type="UniPathway" id="UPA00241">
    <property type="reaction ID" value="UER00352"/>
</dbReference>
<keyword evidence="7 16" id="KW-0963">Cytoplasm</keyword>
<feature type="binding site" evidence="16">
    <location>
        <begin position="6"/>
        <end position="13"/>
    </location>
    <ligand>
        <name>ATP</name>
        <dbReference type="ChEBI" id="CHEBI:30616"/>
    </ligand>
</feature>
<dbReference type="GO" id="GO:0005524">
    <property type="term" value="F:ATP binding"/>
    <property type="evidence" value="ECO:0007669"/>
    <property type="project" value="UniProtKB-UniRule"/>
</dbReference>